<dbReference type="SUPFAM" id="SSF101960">
    <property type="entry name" value="Stabilizer of iron transporter SufD"/>
    <property type="match status" value="1"/>
</dbReference>
<evidence type="ECO:0000313" key="4">
    <source>
        <dbReference type="Proteomes" id="UP000236343"/>
    </source>
</evidence>
<feature type="domain" description="SUF system FeS cluster assembly SufBD core" evidence="2">
    <location>
        <begin position="26"/>
        <end position="155"/>
    </location>
</feature>
<keyword evidence="1" id="KW-0732">Signal</keyword>
<comment type="caution">
    <text evidence="3">The sequence shown here is derived from an EMBL/GenBank/DDBJ whole genome shotgun (WGS) entry which is preliminary data.</text>
</comment>
<sequence>MASPAGLGVDIFFGFLLLCFQIEGAESSRHTSLGLAVLNGHQEHGKYEMFHHLKPRGETTQIMKSLVGGKARAVWRGRIRIERDGIGTAAESLNRVVLLDEGSRCVAIPTLEIIPDDVVKANHGAMIRDLDIEPLFFLMSRGMDELEARKMLMKAYADDVISPIGDENLRERVFKKIFSMAPKKKKKLKRHHMFKGGEHA</sequence>
<accession>A0A2G8YAJ2</accession>
<dbReference type="Pfam" id="PF01458">
    <property type="entry name" value="SUFBD_core"/>
    <property type="match status" value="1"/>
</dbReference>
<feature type="chain" id="PRO_5013567236" evidence="1">
    <location>
        <begin position="28"/>
        <end position="200"/>
    </location>
</feature>
<dbReference type="PANTHER" id="PTHR43575:SF1">
    <property type="entry name" value="PROTEIN ABCI7, CHLOROPLASTIC"/>
    <property type="match status" value="1"/>
</dbReference>
<feature type="signal peptide" evidence="1">
    <location>
        <begin position="1"/>
        <end position="27"/>
    </location>
</feature>
<gene>
    <name evidence="3" type="ORF">TGCOUG_273445C</name>
</gene>
<dbReference type="AlphaFoldDB" id="A0A2G8YAJ2"/>
<proteinExistence type="predicted"/>
<evidence type="ECO:0000256" key="1">
    <source>
        <dbReference type="SAM" id="SignalP"/>
    </source>
</evidence>
<protein>
    <submittedName>
        <fullName evidence="3">SufB/sufD domain-containing protein</fullName>
    </submittedName>
</protein>
<evidence type="ECO:0000313" key="3">
    <source>
        <dbReference type="EMBL" id="PIM04296.1"/>
    </source>
</evidence>
<reference evidence="3 4" key="1">
    <citation type="journal article" date="2016" name="Nat. Commun.">
        <title>Local admixture of amplified and diversified secreted pathogenesis determinants shapes mosaic Toxoplasma gondii genomes.</title>
        <authorList>
            <person name="Lorenzi H."/>
            <person name="Khan A."/>
            <person name="Behnke M.S."/>
            <person name="Namasivayam S."/>
            <person name="Swapna L.S."/>
            <person name="Hadjithomas M."/>
            <person name="Karamycheva S."/>
            <person name="Pinney D."/>
            <person name="Brunk B.P."/>
            <person name="Ajioka J.W."/>
            <person name="Ajzenberg D."/>
            <person name="Boothroyd J.C."/>
            <person name="Boyle J.P."/>
            <person name="Darde M.L."/>
            <person name="Diaz-Miranda M.A."/>
            <person name="Dubey J.P."/>
            <person name="Fritz H.M."/>
            <person name="Gennari S.M."/>
            <person name="Gregory B.D."/>
            <person name="Kim K."/>
            <person name="Saeij J.P."/>
            <person name="Su C."/>
            <person name="White M.W."/>
            <person name="Zhu X.Q."/>
            <person name="Howe D.K."/>
            <person name="Rosenthal B.M."/>
            <person name="Grigg M.E."/>
            <person name="Parkinson J."/>
            <person name="Liu L."/>
            <person name="Kissinger J.C."/>
            <person name="Roos D.S."/>
            <person name="Sibley L.D."/>
        </authorList>
    </citation>
    <scope>NUCLEOTIDE SEQUENCE [LARGE SCALE GENOMIC DNA]</scope>
    <source>
        <strain evidence="3 4">COUG</strain>
    </source>
</reference>
<dbReference type="VEuPathDB" id="ToxoDB:TGCOUG_273445C"/>
<evidence type="ECO:0000259" key="2">
    <source>
        <dbReference type="Pfam" id="PF01458"/>
    </source>
</evidence>
<name>A0A2G8YAJ2_TOXGO</name>
<dbReference type="InterPro" id="IPR055346">
    <property type="entry name" value="Fe-S_cluster_assembly_SufBD"/>
</dbReference>
<organism evidence="3 4">
    <name type="scientific">Toxoplasma gondii COUG</name>
    <dbReference type="NCBI Taxonomy" id="1074873"/>
    <lineage>
        <taxon>Eukaryota</taxon>
        <taxon>Sar</taxon>
        <taxon>Alveolata</taxon>
        <taxon>Apicomplexa</taxon>
        <taxon>Conoidasida</taxon>
        <taxon>Coccidia</taxon>
        <taxon>Eucoccidiorida</taxon>
        <taxon>Eimeriorina</taxon>
        <taxon>Sarcocystidae</taxon>
        <taxon>Toxoplasma</taxon>
    </lineage>
</organism>
<dbReference type="Proteomes" id="UP000236343">
    <property type="component" value="Unassembled WGS sequence"/>
</dbReference>
<dbReference type="PANTHER" id="PTHR43575">
    <property type="entry name" value="PROTEIN ABCI7, CHLOROPLASTIC"/>
    <property type="match status" value="1"/>
</dbReference>
<dbReference type="GO" id="GO:0016226">
    <property type="term" value="P:iron-sulfur cluster assembly"/>
    <property type="evidence" value="ECO:0007669"/>
    <property type="project" value="InterPro"/>
</dbReference>
<dbReference type="EMBL" id="AGQR02000465">
    <property type="protein sequence ID" value="PIM04296.1"/>
    <property type="molecule type" value="Genomic_DNA"/>
</dbReference>
<dbReference type="InterPro" id="IPR037284">
    <property type="entry name" value="SUF_FeS_clus_asmbl_SufBD_sf"/>
</dbReference>
<dbReference type="InterPro" id="IPR000825">
    <property type="entry name" value="SUF_FeS_clus_asmbl_SufBD_core"/>
</dbReference>